<name>A0A383EJ99_9ZZZZ</name>
<gene>
    <name evidence="2" type="ORF">METZ01_LOCUS509573</name>
</gene>
<evidence type="ECO:0000259" key="1">
    <source>
        <dbReference type="Pfam" id="PF00483"/>
    </source>
</evidence>
<evidence type="ECO:0000313" key="2">
    <source>
        <dbReference type="EMBL" id="SVE56719.1"/>
    </source>
</evidence>
<dbReference type="AlphaFoldDB" id="A0A383EJ99"/>
<dbReference type="PANTHER" id="PTHR47183:SF1">
    <property type="entry name" value="GLUCOSE-1-PHOSPHATE CYTIDYLYLTRANSFERASE"/>
    <property type="match status" value="1"/>
</dbReference>
<dbReference type="InterPro" id="IPR005835">
    <property type="entry name" value="NTP_transferase_dom"/>
</dbReference>
<sequence>MKVSKAVILAGGLGTRISEETGIKPKPMVEIGGKPILWHIMKIYSHHGINDFVVCCGHKGYVIKEYFANYFLHTSDVTFDMSNNNMEVHQQFGEPWRVTLVDTGEETMTGGRLKRVKPYIE</sequence>
<dbReference type="GO" id="GO:0047343">
    <property type="term" value="F:glucose-1-phosphate cytidylyltransferase activity"/>
    <property type="evidence" value="ECO:0007669"/>
    <property type="project" value="InterPro"/>
</dbReference>
<dbReference type="InterPro" id="IPR029044">
    <property type="entry name" value="Nucleotide-diphossugar_trans"/>
</dbReference>
<dbReference type="SUPFAM" id="SSF53448">
    <property type="entry name" value="Nucleotide-diphospho-sugar transferases"/>
    <property type="match status" value="1"/>
</dbReference>
<dbReference type="PANTHER" id="PTHR47183">
    <property type="entry name" value="GLUCOSE-1-PHOSPHATE CYTIDYLYLTRANSFERASE-RELATED"/>
    <property type="match status" value="1"/>
</dbReference>
<accession>A0A383EJ99</accession>
<protein>
    <recommendedName>
        <fullName evidence="1">Nucleotidyl transferase domain-containing protein</fullName>
    </recommendedName>
</protein>
<organism evidence="2">
    <name type="scientific">marine metagenome</name>
    <dbReference type="NCBI Taxonomy" id="408172"/>
    <lineage>
        <taxon>unclassified sequences</taxon>
        <taxon>metagenomes</taxon>
        <taxon>ecological metagenomes</taxon>
    </lineage>
</organism>
<feature type="domain" description="Nucleotidyl transferase" evidence="1">
    <location>
        <begin position="5"/>
        <end position="68"/>
    </location>
</feature>
<proteinExistence type="predicted"/>
<dbReference type="EMBL" id="UINC01226295">
    <property type="protein sequence ID" value="SVE56719.1"/>
    <property type="molecule type" value="Genomic_DNA"/>
</dbReference>
<dbReference type="InterPro" id="IPR013446">
    <property type="entry name" value="G1P_cyt_trans-like"/>
</dbReference>
<dbReference type="Pfam" id="PF00483">
    <property type="entry name" value="NTP_transferase"/>
    <property type="match status" value="1"/>
</dbReference>
<reference evidence="2" key="1">
    <citation type="submission" date="2018-05" db="EMBL/GenBank/DDBJ databases">
        <authorList>
            <person name="Lanie J.A."/>
            <person name="Ng W.-L."/>
            <person name="Kazmierczak K.M."/>
            <person name="Andrzejewski T.M."/>
            <person name="Davidsen T.M."/>
            <person name="Wayne K.J."/>
            <person name="Tettelin H."/>
            <person name="Glass J.I."/>
            <person name="Rusch D."/>
            <person name="Podicherti R."/>
            <person name="Tsui H.-C.T."/>
            <person name="Winkler M.E."/>
        </authorList>
    </citation>
    <scope>NUCLEOTIDE SEQUENCE</scope>
</reference>
<feature type="non-terminal residue" evidence="2">
    <location>
        <position position="121"/>
    </location>
</feature>
<dbReference type="Gene3D" id="3.90.550.10">
    <property type="entry name" value="Spore Coat Polysaccharide Biosynthesis Protein SpsA, Chain A"/>
    <property type="match status" value="1"/>
</dbReference>